<organism evidence="1 2">
    <name type="scientific">Tagetes erecta</name>
    <name type="common">African marigold</name>
    <dbReference type="NCBI Taxonomy" id="13708"/>
    <lineage>
        <taxon>Eukaryota</taxon>
        <taxon>Viridiplantae</taxon>
        <taxon>Streptophyta</taxon>
        <taxon>Embryophyta</taxon>
        <taxon>Tracheophyta</taxon>
        <taxon>Spermatophyta</taxon>
        <taxon>Magnoliopsida</taxon>
        <taxon>eudicotyledons</taxon>
        <taxon>Gunneridae</taxon>
        <taxon>Pentapetalae</taxon>
        <taxon>asterids</taxon>
        <taxon>campanulids</taxon>
        <taxon>Asterales</taxon>
        <taxon>Asteraceae</taxon>
        <taxon>Asteroideae</taxon>
        <taxon>Heliantheae alliance</taxon>
        <taxon>Tageteae</taxon>
        <taxon>Tagetes</taxon>
    </lineage>
</organism>
<evidence type="ECO:0008006" key="3">
    <source>
        <dbReference type="Google" id="ProtNLM"/>
    </source>
</evidence>
<dbReference type="Proteomes" id="UP001229421">
    <property type="component" value="Unassembled WGS sequence"/>
</dbReference>
<reference evidence="1" key="1">
    <citation type="journal article" date="2023" name="bioRxiv">
        <title>Improved chromosome-level genome assembly for marigold (Tagetes erecta).</title>
        <authorList>
            <person name="Jiang F."/>
            <person name="Yuan L."/>
            <person name="Wang S."/>
            <person name="Wang H."/>
            <person name="Xu D."/>
            <person name="Wang A."/>
            <person name="Fan W."/>
        </authorList>
    </citation>
    <scope>NUCLEOTIDE SEQUENCE</scope>
    <source>
        <strain evidence="1">WSJ</strain>
        <tissue evidence="1">Leaf</tissue>
    </source>
</reference>
<sequence length="109" mass="12612">MDVWNRVKGKAGMHNVSARWNEVTSWLCDRAKSSTLLSIVSKLLVAGSVYYIWQERCNRLFMNHARPPDILAKTIMDTVRYRLMGLKIKQTERSRQILQDWNISSTGIG</sequence>
<gene>
    <name evidence="1" type="ORF">QVD17_06689</name>
</gene>
<comment type="caution">
    <text evidence="1">The sequence shown here is derived from an EMBL/GenBank/DDBJ whole genome shotgun (WGS) entry which is preliminary data.</text>
</comment>
<protein>
    <recommendedName>
        <fullName evidence="3">Reverse transcriptase zinc-binding domain-containing protein</fullName>
    </recommendedName>
</protein>
<proteinExistence type="predicted"/>
<evidence type="ECO:0000313" key="1">
    <source>
        <dbReference type="EMBL" id="KAK1440857.1"/>
    </source>
</evidence>
<dbReference type="AlphaFoldDB" id="A0AAD8LG16"/>
<keyword evidence="2" id="KW-1185">Reference proteome</keyword>
<dbReference type="EMBL" id="JAUHHV010000001">
    <property type="protein sequence ID" value="KAK1440857.1"/>
    <property type="molecule type" value="Genomic_DNA"/>
</dbReference>
<accession>A0AAD8LG16</accession>
<evidence type="ECO:0000313" key="2">
    <source>
        <dbReference type="Proteomes" id="UP001229421"/>
    </source>
</evidence>
<name>A0AAD8LG16_TARER</name>